<dbReference type="PANTHER" id="PTHR21340:SF0">
    <property type="entry name" value="BIS(5'-NUCLEOSYL)-TETRAPHOSPHATASE [ASYMMETRICAL]"/>
    <property type="match status" value="1"/>
</dbReference>
<dbReference type="InterPro" id="IPR020084">
    <property type="entry name" value="NUDIX_hydrolase_CS"/>
</dbReference>
<dbReference type="GO" id="GO:0006754">
    <property type="term" value="P:ATP biosynthetic process"/>
    <property type="evidence" value="ECO:0007669"/>
    <property type="project" value="TreeGrafter"/>
</dbReference>
<dbReference type="GO" id="GO:0000166">
    <property type="term" value="F:nucleotide binding"/>
    <property type="evidence" value="ECO:0007669"/>
    <property type="project" value="UniProtKB-KW"/>
</dbReference>
<sequence>MTTIHHPTTPKADVNERREISAGIIVYRRTAQGVKFLLLYHGGGYWNFPKGHIEGEEKTMQTAIRETTEEAGLRRSELKINNHFRFHDQYVFFKGKVKIFKTVIFYLAETRNRHIRVSHEHDGFGWFSYKEAVKLLTKYKDSVELLRKANVAIESAERPRHAPSAKQPPSISH</sequence>
<dbReference type="PANTHER" id="PTHR21340">
    <property type="entry name" value="DIADENOSINE 5,5-P1,P4-TETRAPHOSPHATE PYROPHOSPHOHYDROLASE MUTT"/>
    <property type="match status" value="1"/>
</dbReference>
<name>A0A1F5NYZ6_9BACT</name>
<dbReference type="Pfam" id="PF00293">
    <property type="entry name" value="NUDIX"/>
    <property type="match status" value="1"/>
</dbReference>
<feature type="domain" description="Nudix hydrolase" evidence="6">
    <location>
        <begin position="17"/>
        <end position="149"/>
    </location>
</feature>
<evidence type="ECO:0000313" key="7">
    <source>
        <dbReference type="EMBL" id="OGE82865.1"/>
    </source>
</evidence>
<dbReference type="GO" id="GO:0006167">
    <property type="term" value="P:AMP biosynthetic process"/>
    <property type="evidence" value="ECO:0007669"/>
    <property type="project" value="TreeGrafter"/>
</dbReference>
<dbReference type="GO" id="GO:0004081">
    <property type="term" value="F:bis(5'-nucleosyl)-tetraphosphatase (asymmetrical) activity"/>
    <property type="evidence" value="ECO:0007669"/>
    <property type="project" value="TreeGrafter"/>
</dbReference>
<evidence type="ECO:0000256" key="4">
    <source>
        <dbReference type="ARBA" id="ARBA00022801"/>
    </source>
</evidence>
<dbReference type="Proteomes" id="UP000176339">
    <property type="component" value="Unassembled WGS sequence"/>
</dbReference>
<evidence type="ECO:0000313" key="8">
    <source>
        <dbReference type="Proteomes" id="UP000176339"/>
    </source>
</evidence>
<evidence type="ECO:0000256" key="5">
    <source>
        <dbReference type="ARBA" id="ARBA00032644"/>
    </source>
</evidence>
<dbReference type="InterPro" id="IPR000086">
    <property type="entry name" value="NUDIX_hydrolase_dom"/>
</dbReference>
<proteinExistence type="inferred from homology"/>
<evidence type="ECO:0000259" key="6">
    <source>
        <dbReference type="PROSITE" id="PS51462"/>
    </source>
</evidence>
<organism evidence="7 8">
    <name type="scientific">Candidatus Doudnabacteria bacterium RIFCSPHIGHO2_01_FULL_49_9</name>
    <dbReference type="NCBI Taxonomy" id="1817827"/>
    <lineage>
        <taxon>Bacteria</taxon>
        <taxon>Candidatus Doudnaibacteriota</taxon>
    </lineage>
</organism>
<dbReference type="CDD" id="cd03428">
    <property type="entry name" value="NUDIX_Ap4A_Nudt2"/>
    <property type="match status" value="1"/>
</dbReference>
<dbReference type="SUPFAM" id="SSF55811">
    <property type="entry name" value="Nudix"/>
    <property type="match status" value="1"/>
</dbReference>
<reference evidence="7 8" key="1">
    <citation type="journal article" date="2016" name="Nat. Commun.">
        <title>Thousands of microbial genomes shed light on interconnected biogeochemical processes in an aquifer system.</title>
        <authorList>
            <person name="Anantharaman K."/>
            <person name="Brown C.T."/>
            <person name="Hug L.A."/>
            <person name="Sharon I."/>
            <person name="Castelle C.J."/>
            <person name="Probst A.J."/>
            <person name="Thomas B.C."/>
            <person name="Singh A."/>
            <person name="Wilkins M.J."/>
            <person name="Karaoz U."/>
            <person name="Brodie E.L."/>
            <person name="Williams K.H."/>
            <person name="Hubbard S.S."/>
            <person name="Banfield J.F."/>
        </authorList>
    </citation>
    <scope>NUCLEOTIDE SEQUENCE [LARGE SCALE GENOMIC DNA]</scope>
</reference>
<dbReference type="InterPro" id="IPR003565">
    <property type="entry name" value="Tetra_PHTase"/>
</dbReference>
<comment type="similarity">
    <text evidence="1">Belongs to the Nudix hydrolase family.</text>
</comment>
<dbReference type="Gene3D" id="3.90.79.10">
    <property type="entry name" value="Nucleoside Triphosphate Pyrophosphohydrolase"/>
    <property type="match status" value="1"/>
</dbReference>
<dbReference type="PROSITE" id="PS00893">
    <property type="entry name" value="NUDIX_BOX"/>
    <property type="match status" value="1"/>
</dbReference>
<evidence type="ECO:0000256" key="2">
    <source>
        <dbReference type="ARBA" id="ARBA00018911"/>
    </source>
</evidence>
<keyword evidence="4" id="KW-0378">Hydrolase</keyword>
<keyword evidence="3" id="KW-0547">Nucleotide-binding</keyword>
<evidence type="ECO:0000256" key="1">
    <source>
        <dbReference type="ARBA" id="ARBA00005582"/>
    </source>
</evidence>
<dbReference type="InterPro" id="IPR015797">
    <property type="entry name" value="NUDIX_hydrolase-like_dom_sf"/>
</dbReference>
<comment type="caution">
    <text evidence="7">The sequence shown here is derived from an EMBL/GenBank/DDBJ whole genome shotgun (WGS) entry which is preliminary data.</text>
</comment>
<dbReference type="PROSITE" id="PS51462">
    <property type="entry name" value="NUDIX"/>
    <property type="match status" value="1"/>
</dbReference>
<dbReference type="EMBL" id="MFEN01000061">
    <property type="protein sequence ID" value="OGE82865.1"/>
    <property type="molecule type" value="Genomic_DNA"/>
</dbReference>
<dbReference type="AlphaFoldDB" id="A0A1F5NYZ6"/>
<dbReference type="InterPro" id="IPR051325">
    <property type="entry name" value="Nudix_hydrolase_domain"/>
</dbReference>
<gene>
    <name evidence="7" type="ORF">A2846_03365</name>
</gene>
<protein>
    <recommendedName>
        <fullName evidence="2">Bis(5'-nucleosyl)-tetraphosphatase [asymmetrical]</fullName>
    </recommendedName>
    <alternativeName>
        <fullName evidence="5">Diadenosine 5',5'''-P1,P4-tetraphosphate asymmetrical hydrolase</fullName>
    </alternativeName>
</protein>
<evidence type="ECO:0000256" key="3">
    <source>
        <dbReference type="ARBA" id="ARBA00022741"/>
    </source>
</evidence>
<accession>A0A1F5NYZ6</accession>